<dbReference type="SMART" id="SM00344">
    <property type="entry name" value="HTH_ASNC"/>
    <property type="match status" value="1"/>
</dbReference>
<dbReference type="Pfam" id="PF01037">
    <property type="entry name" value="AsnC_trans_reg"/>
    <property type="match status" value="1"/>
</dbReference>
<dbReference type="GO" id="GO:0006355">
    <property type="term" value="P:regulation of DNA-templated transcription"/>
    <property type="evidence" value="ECO:0007669"/>
    <property type="project" value="UniProtKB-ARBA"/>
</dbReference>
<dbReference type="RefSeq" id="WP_184331362.1">
    <property type="nucleotide sequence ID" value="NZ_JACHHZ010000002.1"/>
</dbReference>
<dbReference type="EMBL" id="JACHHZ010000002">
    <property type="protein sequence ID" value="MBB6093223.1"/>
    <property type="molecule type" value="Genomic_DNA"/>
</dbReference>
<dbReference type="InterPro" id="IPR000485">
    <property type="entry name" value="AsnC-type_HTH_dom"/>
</dbReference>
<dbReference type="GO" id="GO:0043565">
    <property type="term" value="F:sequence-specific DNA binding"/>
    <property type="evidence" value="ECO:0007669"/>
    <property type="project" value="InterPro"/>
</dbReference>
<dbReference type="PANTHER" id="PTHR30154:SF34">
    <property type="entry name" value="TRANSCRIPTIONAL REGULATOR AZLB"/>
    <property type="match status" value="1"/>
</dbReference>
<dbReference type="InterPro" id="IPR019887">
    <property type="entry name" value="Tscrpt_reg_AsnC/Lrp_C"/>
</dbReference>
<proteinExistence type="predicted"/>
<reference evidence="5 6" key="1">
    <citation type="submission" date="2020-08" db="EMBL/GenBank/DDBJ databases">
        <title>Genomic Encyclopedia of Type Strains, Phase IV (KMG-IV): sequencing the most valuable type-strain genomes for metagenomic binning, comparative biology and taxonomic classification.</title>
        <authorList>
            <person name="Goeker M."/>
        </authorList>
    </citation>
    <scope>NUCLEOTIDE SEQUENCE [LARGE SCALE GENOMIC DNA]</scope>
    <source>
        <strain evidence="5 6">DSM 26723</strain>
    </source>
</reference>
<dbReference type="GO" id="GO:0005829">
    <property type="term" value="C:cytosol"/>
    <property type="evidence" value="ECO:0007669"/>
    <property type="project" value="TreeGrafter"/>
</dbReference>
<evidence type="ECO:0000256" key="2">
    <source>
        <dbReference type="ARBA" id="ARBA00023125"/>
    </source>
</evidence>
<dbReference type="Gene3D" id="3.30.70.920">
    <property type="match status" value="1"/>
</dbReference>
<dbReference type="InterPro" id="IPR011991">
    <property type="entry name" value="ArsR-like_HTH"/>
</dbReference>
<keyword evidence="3" id="KW-0804">Transcription</keyword>
<dbReference type="AlphaFoldDB" id="A0A841HKG7"/>
<organism evidence="5 6">
    <name type="scientific">Povalibacter uvarum</name>
    <dbReference type="NCBI Taxonomy" id="732238"/>
    <lineage>
        <taxon>Bacteria</taxon>
        <taxon>Pseudomonadati</taxon>
        <taxon>Pseudomonadota</taxon>
        <taxon>Gammaproteobacteria</taxon>
        <taxon>Steroidobacterales</taxon>
        <taxon>Steroidobacteraceae</taxon>
        <taxon>Povalibacter</taxon>
    </lineage>
</organism>
<dbReference type="PROSITE" id="PS50956">
    <property type="entry name" value="HTH_ASNC_2"/>
    <property type="match status" value="1"/>
</dbReference>
<dbReference type="CDD" id="cd00090">
    <property type="entry name" value="HTH_ARSR"/>
    <property type="match status" value="1"/>
</dbReference>
<dbReference type="Pfam" id="PF13404">
    <property type="entry name" value="HTH_AsnC-type"/>
    <property type="match status" value="1"/>
</dbReference>
<gene>
    <name evidence="5" type="ORF">HNQ60_002101</name>
</gene>
<evidence type="ECO:0000256" key="3">
    <source>
        <dbReference type="ARBA" id="ARBA00023163"/>
    </source>
</evidence>
<keyword evidence="6" id="KW-1185">Reference proteome</keyword>
<dbReference type="PANTHER" id="PTHR30154">
    <property type="entry name" value="LEUCINE-RESPONSIVE REGULATORY PROTEIN"/>
    <property type="match status" value="1"/>
</dbReference>
<dbReference type="InterPro" id="IPR019888">
    <property type="entry name" value="Tscrpt_reg_AsnC-like"/>
</dbReference>
<feature type="domain" description="HTH asnC-type" evidence="4">
    <location>
        <begin position="1"/>
        <end position="62"/>
    </location>
</feature>
<evidence type="ECO:0000256" key="1">
    <source>
        <dbReference type="ARBA" id="ARBA00023015"/>
    </source>
</evidence>
<accession>A0A841HKG7</accession>
<protein>
    <submittedName>
        <fullName evidence="5">DNA-binding Lrp family transcriptional regulator</fullName>
    </submittedName>
</protein>
<comment type="caution">
    <text evidence="5">The sequence shown here is derived from an EMBL/GenBank/DDBJ whole genome shotgun (WGS) entry which is preliminary data.</text>
</comment>
<keyword evidence="1" id="KW-0805">Transcription regulation</keyword>
<dbReference type="InterPro" id="IPR011008">
    <property type="entry name" value="Dimeric_a/b-barrel"/>
</dbReference>
<dbReference type="Proteomes" id="UP000588068">
    <property type="component" value="Unassembled WGS sequence"/>
</dbReference>
<evidence type="ECO:0000313" key="6">
    <source>
        <dbReference type="Proteomes" id="UP000588068"/>
    </source>
</evidence>
<evidence type="ECO:0000259" key="4">
    <source>
        <dbReference type="PROSITE" id="PS50956"/>
    </source>
</evidence>
<evidence type="ECO:0000313" key="5">
    <source>
        <dbReference type="EMBL" id="MBB6093223.1"/>
    </source>
</evidence>
<dbReference type="SUPFAM" id="SSF54909">
    <property type="entry name" value="Dimeric alpha+beta barrel"/>
    <property type="match status" value="1"/>
</dbReference>
<dbReference type="GO" id="GO:0043200">
    <property type="term" value="P:response to amino acid"/>
    <property type="evidence" value="ECO:0007669"/>
    <property type="project" value="TreeGrafter"/>
</dbReference>
<dbReference type="InterPro" id="IPR036388">
    <property type="entry name" value="WH-like_DNA-bd_sf"/>
</dbReference>
<dbReference type="SUPFAM" id="SSF46785">
    <property type="entry name" value="Winged helix' DNA-binding domain"/>
    <property type="match status" value="1"/>
</dbReference>
<dbReference type="InterPro" id="IPR036390">
    <property type="entry name" value="WH_DNA-bd_sf"/>
</dbReference>
<dbReference type="Gene3D" id="1.10.10.10">
    <property type="entry name" value="Winged helix-like DNA-binding domain superfamily/Winged helix DNA-binding domain"/>
    <property type="match status" value="1"/>
</dbReference>
<keyword evidence="2 5" id="KW-0238">DNA-binding</keyword>
<sequence length="141" mass="15313">MDATNRQILDLLQNDARAPIKTIAAKVGLARSSVRERIARMEAAGIIRGYRVELGSEATAQTAVQAIMLLRFDKTPVPRTIAKITANPEVVRCVSVGGDIDVAVEAHIASVEALNRLRDEVAGYPHVIDVTTMLILKREKG</sequence>
<name>A0A841HKG7_9GAMM</name>
<dbReference type="PRINTS" id="PR00033">
    <property type="entry name" value="HTHASNC"/>
</dbReference>